<accession>A0A1P8KLF9</accession>
<reference evidence="2 3" key="1">
    <citation type="submission" date="2017-01" db="EMBL/GenBank/DDBJ databases">
        <title>Genome sequencing of Arcobacter sp. LPB0137.</title>
        <authorList>
            <person name="Lee G.-W."/>
            <person name="Yi H."/>
        </authorList>
    </citation>
    <scope>NUCLEOTIDE SEQUENCE [LARGE SCALE GENOMIC DNA]</scope>
    <source>
        <strain evidence="2 3">LPB0137</strain>
    </source>
</reference>
<keyword evidence="1" id="KW-0812">Transmembrane</keyword>
<protein>
    <submittedName>
        <fullName evidence="2">Uncharacterized protein</fullName>
    </submittedName>
</protein>
<name>A0A1P8KLF9_9BACT</name>
<organism evidence="2 3">
    <name type="scientific">Poseidonibacter parvus</name>
    <dbReference type="NCBI Taxonomy" id="1850254"/>
    <lineage>
        <taxon>Bacteria</taxon>
        <taxon>Pseudomonadati</taxon>
        <taxon>Campylobacterota</taxon>
        <taxon>Epsilonproteobacteria</taxon>
        <taxon>Campylobacterales</taxon>
        <taxon>Arcobacteraceae</taxon>
        <taxon>Poseidonibacter</taxon>
    </lineage>
</organism>
<keyword evidence="3" id="KW-1185">Reference proteome</keyword>
<evidence type="ECO:0000313" key="3">
    <source>
        <dbReference type="Proteomes" id="UP000186074"/>
    </source>
</evidence>
<dbReference type="EMBL" id="CP019070">
    <property type="protein sequence ID" value="APW65404.1"/>
    <property type="molecule type" value="Genomic_DNA"/>
</dbReference>
<feature type="transmembrane region" description="Helical" evidence="1">
    <location>
        <begin position="50"/>
        <end position="71"/>
    </location>
</feature>
<dbReference type="STRING" id="1850254.LPB137_05855"/>
<evidence type="ECO:0000256" key="1">
    <source>
        <dbReference type="SAM" id="Phobius"/>
    </source>
</evidence>
<gene>
    <name evidence="2" type="ORF">LPB137_05855</name>
</gene>
<dbReference type="KEGG" id="alp:LPB137_05855"/>
<sequence>MKNDKIPKLERILEKPIKVFGKQLKIIRVILIAGAGILYTGMLFNETHSYTPLVFLILLLILLGISAFLMFKRILYFGKYNLECSSAGDVYLTQLQGICPKCKGSLKIVKKDNTKKILCDKNDTHIWNLKEK</sequence>
<dbReference type="AlphaFoldDB" id="A0A1P8KLF9"/>
<evidence type="ECO:0000313" key="2">
    <source>
        <dbReference type="EMBL" id="APW65404.1"/>
    </source>
</evidence>
<proteinExistence type="predicted"/>
<feature type="transmembrane region" description="Helical" evidence="1">
    <location>
        <begin position="26"/>
        <end position="44"/>
    </location>
</feature>
<dbReference type="Proteomes" id="UP000186074">
    <property type="component" value="Chromosome"/>
</dbReference>
<dbReference type="OrthoDB" id="5348457at2"/>
<dbReference type="RefSeq" id="WP_076085665.1">
    <property type="nucleotide sequence ID" value="NZ_CP019070.1"/>
</dbReference>
<keyword evidence="1" id="KW-0472">Membrane</keyword>
<keyword evidence="1" id="KW-1133">Transmembrane helix</keyword>